<protein>
    <submittedName>
        <fullName evidence="1">Uncharacterized protein</fullName>
    </submittedName>
</protein>
<dbReference type="RefSeq" id="WP_063477550.1">
    <property type="nucleotide sequence ID" value="NZ_MRTT01000043.1"/>
</dbReference>
<keyword evidence="2" id="KW-1185">Reference proteome</keyword>
<evidence type="ECO:0000313" key="2">
    <source>
        <dbReference type="Proteomes" id="UP000076796"/>
    </source>
</evidence>
<name>A0A163GMF5_9BACL</name>
<sequence length="160" mass="19285">MVQTYRDFELLFTKRVVPEELKPFQVVAQVKTCDERFHKRLQNVLSDKCITYRQLDLFEKMFTFWTRRQYTFYIGDERDYQTWAEMIRNNQRVLALKELVSPEGLIFDFNSEGKMDAFITELEKVLTPSLNLRYDEFMELVQKEKEYEDLNSHQIGAGIQ</sequence>
<organism evidence="1 2">
    <name type="scientific">Paenibacillus glucanolyticus</name>
    <dbReference type="NCBI Taxonomy" id="59843"/>
    <lineage>
        <taxon>Bacteria</taxon>
        <taxon>Bacillati</taxon>
        <taxon>Bacillota</taxon>
        <taxon>Bacilli</taxon>
        <taxon>Bacillales</taxon>
        <taxon>Paenibacillaceae</taxon>
        <taxon>Paenibacillus</taxon>
    </lineage>
</organism>
<dbReference type="EMBL" id="LWMH01000001">
    <property type="protein sequence ID" value="KZS45045.1"/>
    <property type="molecule type" value="Genomic_DNA"/>
</dbReference>
<gene>
    <name evidence="1" type="ORF">AWU65_03425</name>
</gene>
<reference evidence="1" key="1">
    <citation type="journal article" date="2016" name="Genome Announc.">
        <title>Draft genomes of two strains of Paenibacillus glucanolyticus with capability to degrade lignocellulose.</title>
        <authorList>
            <person name="Mathews S.L."/>
            <person name="Pawlak J."/>
            <person name="Grunden A.M."/>
        </authorList>
    </citation>
    <scope>NUCLEOTIDE SEQUENCE [LARGE SCALE GENOMIC DNA]</scope>
    <source>
        <strain evidence="1">SLM1</strain>
    </source>
</reference>
<dbReference type="Proteomes" id="UP000076796">
    <property type="component" value="Unassembled WGS sequence"/>
</dbReference>
<evidence type="ECO:0000313" key="1">
    <source>
        <dbReference type="EMBL" id="KZS45045.1"/>
    </source>
</evidence>
<dbReference type="AlphaFoldDB" id="A0A163GMF5"/>
<comment type="caution">
    <text evidence="1">The sequence shown here is derived from an EMBL/GenBank/DDBJ whole genome shotgun (WGS) entry which is preliminary data.</text>
</comment>
<accession>A0A163GMF5</accession>
<proteinExistence type="predicted"/>